<dbReference type="InterPro" id="IPR002478">
    <property type="entry name" value="PUA"/>
</dbReference>
<dbReference type="InterPro" id="IPR036974">
    <property type="entry name" value="PUA_sf"/>
</dbReference>
<dbReference type="CDD" id="cd11572">
    <property type="entry name" value="RlmI_M_like"/>
    <property type="match status" value="1"/>
</dbReference>
<proteinExistence type="predicted"/>
<dbReference type="GO" id="GO:0003723">
    <property type="term" value="F:RNA binding"/>
    <property type="evidence" value="ECO:0007669"/>
    <property type="project" value="UniProtKB-KW"/>
</dbReference>
<dbReference type="AlphaFoldDB" id="A0A069D084"/>
<evidence type="ECO:0000256" key="3">
    <source>
        <dbReference type="ARBA" id="ARBA00022552"/>
    </source>
</evidence>
<protein>
    <submittedName>
        <fullName evidence="9">LSU m5C1962 methyltransferase RlmI</fullName>
    </submittedName>
</protein>
<reference evidence="9 10" key="1">
    <citation type="journal article" date="2015" name="Microbes Environ.">
        <title>Distribution and evolution of nitrogen fixation genes in the phylum bacteroidetes.</title>
        <authorList>
            <person name="Inoue J."/>
            <person name="Oshima K."/>
            <person name="Suda W."/>
            <person name="Sakamoto M."/>
            <person name="Iino T."/>
            <person name="Noda S."/>
            <person name="Hongoh Y."/>
            <person name="Hattori M."/>
            <person name="Ohkuma M."/>
        </authorList>
    </citation>
    <scope>NUCLEOTIDE SEQUENCE [LARGE SCALE GENOMIC DNA]</scope>
    <source>
        <strain evidence="9 10">JCM 15093</strain>
    </source>
</reference>
<evidence type="ECO:0000256" key="4">
    <source>
        <dbReference type="ARBA" id="ARBA00022603"/>
    </source>
</evidence>
<evidence type="ECO:0000256" key="1">
    <source>
        <dbReference type="ARBA" id="ARBA00004496"/>
    </source>
</evidence>
<dbReference type="PROSITE" id="PS50890">
    <property type="entry name" value="PUA"/>
    <property type="match status" value="1"/>
</dbReference>
<keyword evidence="4 9" id="KW-0489">Methyltransferase</keyword>
<keyword evidence="5 9" id="KW-0808">Transferase</keyword>
<evidence type="ECO:0000256" key="6">
    <source>
        <dbReference type="ARBA" id="ARBA00022691"/>
    </source>
</evidence>
<dbReference type="InterPro" id="IPR041532">
    <property type="entry name" value="RlmI-like_PUA"/>
</dbReference>
<dbReference type="Pfam" id="PF17785">
    <property type="entry name" value="PUA_3"/>
    <property type="match status" value="1"/>
</dbReference>
<organism evidence="9 10">
    <name type="scientific">Bacteroides graminisolvens DSM 19988 = JCM 15093</name>
    <dbReference type="NCBI Taxonomy" id="1121097"/>
    <lineage>
        <taxon>Bacteria</taxon>
        <taxon>Pseudomonadati</taxon>
        <taxon>Bacteroidota</taxon>
        <taxon>Bacteroidia</taxon>
        <taxon>Bacteroidales</taxon>
        <taxon>Bacteroidaceae</taxon>
        <taxon>Bacteroides</taxon>
    </lineage>
</organism>
<name>A0A069D084_9BACE</name>
<keyword evidence="10" id="KW-1185">Reference proteome</keyword>
<dbReference type="EMBL" id="BAJS01000006">
    <property type="protein sequence ID" value="GAK36298.1"/>
    <property type="molecule type" value="Genomic_DNA"/>
</dbReference>
<comment type="caution">
    <text evidence="9">The sequence shown here is derived from an EMBL/GenBank/DDBJ whole genome shotgun (WGS) entry which is preliminary data.</text>
</comment>
<accession>A0A069D084</accession>
<evidence type="ECO:0000313" key="10">
    <source>
        <dbReference type="Proteomes" id="UP000027601"/>
    </source>
</evidence>
<dbReference type="CDD" id="cd21153">
    <property type="entry name" value="PUA_RlmI"/>
    <property type="match status" value="1"/>
</dbReference>
<gene>
    <name evidence="9" type="ORF">JCM15093_1455</name>
</gene>
<comment type="subcellular location">
    <subcellularLocation>
        <location evidence="1">Cytoplasm</location>
    </subcellularLocation>
</comment>
<evidence type="ECO:0000256" key="5">
    <source>
        <dbReference type="ARBA" id="ARBA00022679"/>
    </source>
</evidence>
<dbReference type="eggNOG" id="COG1092">
    <property type="taxonomic scope" value="Bacteria"/>
</dbReference>
<dbReference type="InterPro" id="IPR015947">
    <property type="entry name" value="PUA-like_sf"/>
</dbReference>
<dbReference type="GO" id="GO:0032259">
    <property type="term" value="P:methylation"/>
    <property type="evidence" value="ECO:0007669"/>
    <property type="project" value="UniProtKB-KW"/>
</dbReference>
<keyword evidence="7" id="KW-0694">RNA-binding</keyword>
<evidence type="ECO:0000256" key="7">
    <source>
        <dbReference type="ARBA" id="ARBA00022884"/>
    </source>
</evidence>
<dbReference type="SMART" id="SM00359">
    <property type="entry name" value="PUA"/>
    <property type="match status" value="1"/>
</dbReference>
<evidence type="ECO:0000313" key="9">
    <source>
        <dbReference type="EMBL" id="GAK36298.1"/>
    </source>
</evidence>
<feature type="domain" description="PUA" evidence="8">
    <location>
        <begin position="4"/>
        <end position="87"/>
    </location>
</feature>
<dbReference type="PANTHER" id="PTHR42873:SF1">
    <property type="entry name" value="S-ADENOSYLMETHIONINE-DEPENDENT METHYLTRANSFERASE DOMAIN-CONTAINING PROTEIN"/>
    <property type="match status" value="1"/>
</dbReference>
<keyword evidence="6" id="KW-0949">S-adenosyl-L-methionine</keyword>
<dbReference type="PANTHER" id="PTHR42873">
    <property type="entry name" value="RIBOSOMAL RNA LARGE SUBUNIT METHYLTRANSFERASE"/>
    <property type="match status" value="1"/>
</dbReference>
<dbReference type="SUPFAM" id="SSF88697">
    <property type="entry name" value="PUA domain-like"/>
    <property type="match status" value="1"/>
</dbReference>
<sequence length="184" mass="20671">MSYKKVYLKAGKEESLKRFHPWIFSGAISHIDGEPDEGEVVEVYTSKKDFIAEGHFQIGSIAVRVLSFKQEEVNLDFWKQKLQIAYDMRKSIGVAAHPTNNTYRLVHGEGDNLPGLIIDVYAATAVMQAHSAGMHMDRMEIAQALSEVMGESIKNIYYKSETTLPFKADLFRKMASLKGVAVII</sequence>
<dbReference type="Gene3D" id="3.30.750.80">
    <property type="entry name" value="RNA methyltransferase domain (HRMD) like"/>
    <property type="match status" value="1"/>
</dbReference>
<dbReference type="Proteomes" id="UP000027601">
    <property type="component" value="Unassembled WGS sequence"/>
</dbReference>
<evidence type="ECO:0000256" key="2">
    <source>
        <dbReference type="ARBA" id="ARBA00022490"/>
    </source>
</evidence>
<keyword evidence="2" id="KW-0963">Cytoplasm</keyword>
<dbReference type="GO" id="GO:0006364">
    <property type="term" value="P:rRNA processing"/>
    <property type="evidence" value="ECO:0007669"/>
    <property type="project" value="UniProtKB-KW"/>
</dbReference>
<dbReference type="GO" id="GO:0008168">
    <property type="term" value="F:methyltransferase activity"/>
    <property type="evidence" value="ECO:0007669"/>
    <property type="project" value="UniProtKB-KW"/>
</dbReference>
<evidence type="ECO:0000259" key="8">
    <source>
        <dbReference type="SMART" id="SM00359"/>
    </source>
</evidence>
<dbReference type="Gene3D" id="2.30.130.10">
    <property type="entry name" value="PUA domain"/>
    <property type="match status" value="1"/>
</dbReference>
<keyword evidence="3" id="KW-0698">rRNA processing</keyword>